<dbReference type="Proteomes" id="UP000075636">
    <property type="component" value="Unassembled WGS sequence"/>
</dbReference>
<dbReference type="FunFam" id="3.40.50.720:FF:000084">
    <property type="entry name" value="Short-chain dehydrogenase reductase"/>
    <property type="match status" value="1"/>
</dbReference>
<name>A0A149TIE2_9PROT</name>
<dbReference type="PRINTS" id="PR00081">
    <property type="entry name" value="GDHRDH"/>
</dbReference>
<gene>
    <name evidence="2" type="ORF">AD945_09175</name>
</gene>
<dbReference type="Pfam" id="PF13561">
    <property type="entry name" value="adh_short_C2"/>
    <property type="match status" value="1"/>
</dbReference>
<reference evidence="2 3" key="1">
    <citation type="submission" date="2015-06" db="EMBL/GenBank/DDBJ databases">
        <title>Improved classification and identification of acetic acid bacteria using matrix-assisted laser desorption/ionization time-of-flight mass spectrometry; Gluconobacter nephelii and Gluconobacter uchimurae are later heterotypic synonyms of Gluconobacter japonicus and Gluconobacter oxydans, respectively.</title>
        <authorList>
            <person name="Li L."/>
            <person name="Cleenwerck I."/>
            <person name="De Vuyst L."/>
            <person name="Vandamme P."/>
        </authorList>
    </citation>
    <scope>NUCLEOTIDE SEQUENCE [LARGE SCALE GENOMIC DNA]</scope>
    <source>
        <strain evidence="2 3">LMG 1768</strain>
    </source>
</reference>
<sequence length="255" mass="27051">MVDISPLFSLAGKTALITGGGRGLGKAMAFHLARCGANVWISGRNADTLEAARSKALSDGLTVHPLVMDVSNLDTIREAFSRIAHKSRTLDILVNNAGDETLRACDDVDEALWDRLLDTNLKGPFFVAQQAARLMPDGGSIINLASLTSAAGVAKAVPYSASKSGILGLTRSLAVEWAPRGIRVNALAPGYFHTDMTDTFFRNDAWREKMLSGIPLARFGLPDDLAGPLQFLCSTASAYITGQVLYVDGGTLAAL</sequence>
<protein>
    <submittedName>
        <fullName evidence="2">2-deoxy-D-gluconate 3-dehydrogenase</fullName>
    </submittedName>
</protein>
<dbReference type="InterPro" id="IPR036291">
    <property type="entry name" value="NAD(P)-bd_dom_sf"/>
</dbReference>
<comment type="caution">
    <text evidence="2">The sequence shown here is derived from an EMBL/GenBank/DDBJ whole genome shotgun (WGS) entry which is preliminary data.</text>
</comment>
<dbReference type="PRINTS" id="PR00080">
    <property type="entry name" value="SDRFAMILY"/>
</dbReference>
<dbReference type="OrthoDB" id="9804774at2"/>
<accession>A0A149TIE2</accession>
<comment type="similarity">
    <text evidence="1">Belongs to the short-chain dehydrogenases/reductases (SDR) family.</text>
</comment>
<dbReference type="RefSeq" id="WP_062108248.1">
    <property type="nucleotide sequence ID" value="NZ_LHZR01000107.1"/>
</dbReference>
<evidence type="ECO:0000313" key="3">
    <source>
        <dbReference type="Proteomes" id="UP000075636"/>
    </source>
</evidence>
<dbReference type="PATRIC" id="fig|318683.6.peg.634"/>
<dbReference type="SUPFAM" id="SSF51735">
    <property type="entry name" value="NAD(P)-binding Rossmann-fold domains"/>
    <property type="match status" value="1"/>
</dbReference>
<organism evidence="2 3">
    <name type="scientific">Gluconobacter albidus</name>
    <dbReference type="NCBI Taxonomy" id="318683"/>
    <lineage>
        <taxon>Bacteria</taxon>
        <taxon>Pseudomonadati</taxon>
        <taxon>Pseudomonadota</taxon>
        <taxon>Alphaproteobacteria</taxon>
        <taxon>Acetobacterales</taxon>
        <taxon>Acetobacteraceae</taxon>
        <taxon>Gluconobacter</taxon>
    </lineage>
</organism>
<dbReference type="PROSITE" id="PS00061">
    <property type="entry name" value="ADH_SHORT"/>
    <property type="match status" value="1"/>
</dbReference>
<dbReference type="InterPro" id="IPR002347">
    <property type="entry name" value="SDR_fam"/>
</dbReference>
<dbReference type="AlphaFoldDB" id="A0A149TIE2"/>
<dbReference type="GO" id="GO:0016616">
    <property type="term" value="F:oxidoreductase activity, acting on the CH-OH group of donors, NAD or NADP as acceptor"/>
    <property type="evidence" value="ECO:0007669"/>
    <property type="project" value="TreeGrafter"/>
</dbReference>
<dbReference type="EMBL" id="LHZR01000107">
    <property type="protein sequence ID" value="KXV47848.1"/>
    <property type="molecule type" value="Genomic_DNA"/>
</dbReference>
<evidence type="ECO:0000313" key="2">
    <source>
        <dbReference type="EMBL" id="KXV47848.1"/>
    </source>
</evidence>
<proteinExistence type="inferred from homology"/>
<evidence type="ECO:0000256" key="1">
    <source>
        <dbReference type="ARBA" id="ARBA00006484"/>
    </source>
</evidence>
<dbReference type="InterPro" id="IPR020904">
    <property type="entry name" value="Sc_DH/Rdtase_CS"/>
</dbReference>
<dbReference type="STRING" id="318683.A0U94_00400"/>
<dbReference type="PANTHER" id="PTHR42760">
    <property type="entry name" value="SHORT-CHAIN DEHYDROGENASES/REDUCTASES FAMILY MEMBER"/>
    <property type="match status" value="1"/>
</dbReference>
<dbReference type="Gene3D" id="3.40.50.720">
    <property type="entry name" value="NAD(P)-binding Rossmann-like Domain"/>
    <property type="match status" value="1"/>
</dbReference>